<evidence type="ECO:0000256" key="2">
    <source>
        <dbReference type="ARBA" id="ARBA00019992"/>
    </source>
</evidence>
<comment type="caution">
    <text evidence="5">The sequence shown here is derived from an EMBL/GenBank/DDBJ whole genome shotgun (WGS) entry which is preliminary data.</text>
</comment>
<dbReference type="OrthoDB" id="9815900at2"/>
<organism evidence="5 6">
    <name type="scientific">Candidatus Rhodobacter oscarellae</name>
    <dbReference type="NCBI Taxonomy" id="1675527"/>
    <lineage>
        <taxon>Bacteria</taxon>
        <taxon>Pseudomonadati</taxon>
        <taxon>Pseudomonadota</taxon>
        <taxon>Alphaproteobacteria</taxon>
        <taxon>Rhodobacterales</taxon>
        <taxon>Rhodobacter group</taxon>
        <taxon>Rhodobacter</taxon>
    </lineage>
</organism>
<evidence type="ECO:0000256" key="1">
    <source>
        <dbReference type="ARBA" id="ARBA00005857"/>
    </source>
</evidence>
<evidence type="ECO:0000256" key="3">
    <source>
        <dbReference type="ARBA" id="ARBA00022737"/>
    </source>
</evidence>
<gene>
    <name evidence="5" type="ORF">AIOL_004568</name>
</gene>
<evidence type="ECO:0000313" key="6">
    <source>
        <dbReference type="Proteomes" id="UP000037178"/>
    </source>
</evidence>
<dbReference type="RefSeq" id="WP_049645036.1">
    <property type="nucleotide sequence ID" value="NZ_LFTY01000002.1"/>
</dbReference>
<reference evidence="5 6" key="1">
    <citation type="submission" date="2015-06" db="EMBL/GenBank/DDBJ databases">
        <title>Draft genome sequence of an Alphaproteobacteria species associated to the Mediterranean sponge Oscarella lobularis.</title>
        <authorList>
            <person name="Jourda C."/>
            <person name="Santini S."/>
            <person name="Claverie J.-M."/>
        </authorList>
    </citation>
    <scope>NUCLEOTIDE SEQUENCE [LARGE SCALE GENOMIC DNA]</scope>
    <source>
        <strain evidence="5">IGS</strain>
    </source>
</reference>
<keyword evidence="6" id="KW-1185">Reference proteome</keyword>
<dbReference type="PANTHER" id="PTHR16263">
    <property type="entry name" value="TETRATRICOPEPTIDE REPEAT PROTEIN 38"/>
    <property type="match status" value="1"/>
</dbReference>
<keyword evidence="3" id="KW-0677">Repeat</keyword>
<dbReference type="Proteomes" id="UP000037178">
    <property type="component" value="Unassembled WGS sequence"/>
</dbReference>
<dbReference type="InterPro" id="IPR011990">
    <property type="entry name" value="TPR-like_helical_dom_sf"/>
</dbReference>
<evidence type="ECO:0000313" key="5">
    <source>
        <dbReference type="EMBL" id="KMW59586.1"/>
    </source>
</evidence>
<dbReference type="PATRIC" id="fig|1675527.3.peg.4779"/>
<dbReference type="PANTHER" id="PTHR16263:SF4">
    <property type="entry name" value="TETRATRICOPEPTIDE REPEAT PROTEIN 38"/>
    <property type="match status" value="1"/>
</dbReference>
<dbReference type="AlphaFoldDB" id="A0A0J9EAD0"/>
<evidence type="ECO:0000256" key="4">
    <source>
        <dbReference type="ARBA" id="ARBA00022803"/>
    </source>
</evidence>
<dbReference type="CDD" id="cd05804">
    <property type="entry name" value="StaR_like"/>
    <property type="match status" value="1"/>
</dbReference>
<dbReference type="Gene3D" id="1.25.40.10">
    <property type="entry name" value="Tetratricopeptide repeat domain"/>
    <property type="match status" value="1"/>
</dbReference>
<name>A0A0J9EAD0_9RHOB</name>
<proteinExistence type="inferred from homology"/>
<comment type="similarity">
    <text evidence="1">Belongs to the TTC38 family.</text>
</comment>
<dbReference type="EMBL" id="LFTY01000002">
    <property type="protein sequence ID" value="KMW59586.1"/>
    <property type="molecule type" value="Genomic_DNA"/>
</dbReference>
<sequence length="426" mass="45430">MALTDRYGKDLATSSEVARDKYIEGVDHILAATYGAVEAFSEAVEADPGFTLGHVGLARARMNAADMTGAKASIARAKELAASGDARQKSFVGCVALVLGGKPVEARKAVAAHVLEHPTDALIAQMSTNIFGLIGFSGLPGREAELLAYTSALLPHYGDDWWMQSMHALSLCETGQLDAALTLMETALASNPANANGSHFKAHTLYEQGETAIGLAFLQDWMQGYDSRAILHGHLSWHSALWSLEQGDIDAVWAVMDAAIAPEASSSLPINALTDSAALLHRAELAGFEVAPARWKAISDYANNHFAKPSQSFADMHSALAHAMAGEGERLARIAEASRGFAADLVRPVARAWGAMARQDWQAALTDLAALMPDHARIGGSRAQRDLLELSYAHCLLKLGHTDEARRHLSICRPVFAEGAPVAALH</sequence>
<dbReference type="InterPro" id="IPR033891">
    <property type="entry name" value="TTC38"/>
</dbReference>
<accession>A0A0J9EAD0</accession>
<dbReference type="STRING" id="1675527.AIOL_004568"/>
<keyword evidence="4" id="KW-0802">TPR repeat</keyword>
<protein>
    <recommendedName>
        <fullName evidence="2">Tetratricopeptide repeat protein 38</fullName>
    </recommendedName>
</protein>
<dbReference type="SUPFAM" id="SSF48452">
    <property type="entry name" value="TPR-like"/>
    <property type="match status" value="2"/>
</dbReference>